<dbReference type="Pfam" id="PF18759">
    <property type="entry name" value="Plavaka"/>
    <property type="match status" value="1"/>
</dbReference>
<dbReference type="InterPro" id="IPR041078">
    <property type="entry name" value="Plavaka"/>
</dbReference>
<dbReference type="OrthoDB" id="2418900at2759"/>
<dbReference type="HOGENOM" id="CLU_006344_8_3_1"/>
<reference evidence="1 2" key="1">
    <citation type="submission" date="2014-06" db="EMBL/GenBank/DDBJ databases">
        <title>Evolutionary Origins and Diversification of the Mycorrhizal Mutualists.</title>
        <authorList>
            <consortium name="DOE Joint Genome Institute"/>
            <consortium name="Mycorrhizal Genomics Consortium"/>
            <person name="Kohler A."/>
            <person name="Kuo A."/>
            <person name="Nagy L.G."/>
            <person name="Floudas D."/>
            <person name="Copeland A."/>
            <person name="Barry K.W."/>
            <person name="Cichocki N."/>
            <person name="Veneault-Fourrey C."/>
            <person name="LaButti K."/>
            <person name="Lindquist E.A."/>
            <person name="Lipzen A."/>
            <person name="Lundell T."/>
            <person name="Morin E."/>
            <person name="Murat C."/>
            <person name="Riley R."/>
            <person name="Ohm R."/>
            <person name="Sun H."/>
            <person name="Tunlid A."/>
            <person name="Henrissat B."/>
            <person name="Grigoriev I.V."/>
            <person name="Hibbett D.S."/>
            <person name="Martin F."/>
        </authorList>
    </citation>
    <scope>NUCLEOTIDE SEQUENCE [LARGE SCALE GENOMIC DNA]</scope>
    <source>
        <strain evidence="1 2">SS14</strain>
    </source>
</reference>
<evidence type="ECO:0000313" key="2">
    <source>
        <dbReference type="Proteomes" id="UP000054279"/>
    </source>
</evidence>
<gene>
    <name evidence="1" type="ORF">M422DRAFT_262084</name>
</gene>
<accession>A0A0C9V1W3</accession>
<organism evidence="1 2">
    <name type="scientific">Sphaerobolus stellatus (strain SS14)</name>
    <dbReference type="NCBI Taxonomy" id="990650"/>
    <lineage>
        <taxon>Eukaryota</taxon>
        <taxon>Fungi</taxon>
        <taxon>Dikarya</taxon>
        <taxon>Basidiomycota</taxon>
        <taxon>Agaricomycotina</taxon>
        <taxon>Agaricomycetes</taxon>
        <taxon>Phallomycetidae</taxon>
        <taxon>Geastrales</taxon>
        <taxon>Sphaerobolaceae</taxon>
        <taxon>Sphaerobolus</taxon>
    </lineage>
</organism>
<protein>
    <submittedName>
        <fullName evidence="1">Uncharacterized protein</fullName>
    </submittedName>
</protein>
<name>A0A0C9V1W3_SPHS4</name>
<proteinExistence type="predicted"/>
<keyword evidence="2" id="KW-1185">Reference proteome</keyword>
<dbReference type="EMBL" id="KN837186">
    <property type="protein sequence ID" value="KIJ35677.1"/>
    <property type="molecule type" value="Genomic_DNA"/>
</dbReference>
<sequence>MQKHLPEGATVVPIIFASDKTQLTQFTGDKQAWPVYLTIGNISKDIRKKPSTCVVILLGYLPVTKLECLSSKARKGAAYRIFHRYMSEIIKPLIKAGKSGAWLTCADGFIRHVYPLW</sequence>
<dbReference type="Proteomes" id="UP000054279">
    <property type="component" value="Unassembled WGS sequence"/>
</dbReference>
<evidence type="ECO:0000313" key="1">
    <source>
        <dbReference type="EMBL" id="KIJ35677.1"/>
    </source>
</evidence>
<dbReference type="AlphaFoldDB" id="A0A0C9V1W3"/>